<dbReference type="GeneID" id="14552761"/>
<reference evidence="3 4" key="1">
    <citation type="submission" date="2015-12" db="EMBL/GenBank/DDBJ databases">
        <title>A stable core within a dynamic pangenome in Sulfolobus acidocaldarius.</title>
        <authorList>
            <person name="Anderson R."/>
            <person name="Kouris A."/>
            <person name="Seward C."/>
            <person name="Campbell K."/>
            <person name="Whitaker R."/>
        </authorList>
    </citation>
    <scope>NUCLEOTIDE SEQUENCE [LARGE SCALE GENOMIC DNA]</scope>
    <source>
        <strain evidence="1 4">GG12-C01-09</strain>
        <strain evidence="2 3">NG05B_CO5_07</strain>
    </source>
</reference>
<sequence>MESQFYKYALMRNFIREVVEQESIEKYIQERLNDDHEMKNRFCNEDSDKIRELIEEVIEYISMGKGKGKEDLILKSILSVCGNEK</sequence>
<organism evidence="1 4">
    <name type="scientific">Sulfolobus acidocaldarius</name>
    <dbReference type="NCBI Taxonomy" id="2285"/>
    <lineage>
        <taxon>Archaea</taxon>
        <taxon>Thermoproteota</taxon>
        <taxon>Thermoprotei</taxon>
        <taxon>Sulfolobales</taxon>
        <taxon>Sulfolobaceae</taxon>
        <taxon>Sulfolobus</taxon>
    </lineage>
</organism>
<dbReference type="AlphaFoldDB" id="A0A0U3GLP5"/>
<dbReference type="OMA" id="NDDHEMK"/>
<dbReference type="Proteomes" id="UP000060043">
    <property type="component" value="Chromosome"/>
</dbReference>
<evidence type="ECO:0000313" key="3">
    <source>
        <dbReference type="Proteomes" id="UP000060043"/>
    </source>
</evidence>
<dbReference type="EMBL" id="CP013695">
    <property type="protein sequence ID" value="ALU32424.1"/>
    <property type="molecule type" value="Genomic_DNA"/>
</dbReference>
<gene>
    <name evidence="1" type="ORF">ATY89_06865</name>
    <name evidence="2" type="ORF">ATZ20_09885</name>
</gene>
<dbReference type="OrthoDB" id="35525at2157"/>
<dbReference type="PaxDb" id="1435377-SUSAZ_10545"/>
<protein>
    <submittedName>
        <fullName evidence="1">Uncharacterized protein</fullName>
    </submittedName>
</protein>
<dbReference type="STRING" id="1435377.SUSAZ_10545"/>
<name>A0A0U3GLP5_9CREN</name>
<evidence type="ECO:0000313" key="1">
    <source>
        <dbReference type="EMBL" id="ALU29689.1"/>
    </source>
</evidence>
<dbReference type="Proteomes" id="UP000065473">
    <property type="component" value="Chromosome"/>
</dbReference>
<dbReference type="RefSeq" id="WP_011279036.1">
    <property type="nucleotide sequence ID" value="NZ_BHWZ01000006.1"/>
</dbReference>
<proteinExistence type="predicted"/>
<accession>A0A0U3GLP5</accession>
<evidence type="ECO:0000313" key="4">
    <source>
        <dbReference type="Proteomes" id="UP000065473"/>
    </source>
</evidence>
<dbReference type="EMBL" id="CP013694">
    <property type="protein sequence ID" value="ALU29689.1"/>
    <property type="molecule type" value="Genomic_DNA"/>
</dbReference>
<evidence type="ECO:0000313" key="2">
    <source>
        <dbReference type="EMBL" id="ALU32424.1"/>
    </source>
</evidence>